<dbReference type="Proteomes" id="UP000594263">
    <property type="component" value="Unplaced"/>
</dbReference>
<dbReference type="AlphaFoldDB" id="A0A7N0T6B7"/>
<sequence>MLSNKCRKHPASTHHPGVCSACLRDRLVQLADAYNAATDLHSRSSLAAYRYDSFSLSSASTSNSPVYDDLRRAKHVRNASDAAVESLSYAISGVGGALKRSRSIATAAVVKRKGSFWKKLLRMREKRGSNGVFLLRKSRTLRDRFDE</sequence>
<protein>
    <submittedName>
        <fullName evidence="1">Uncharacterized protein</fullName>
    </submittedName>
</protein>
<dbReference type="PANTHER" id="PTHR34046:SF19">
    <property type="entry name" value="RAPIDLY ELICITED PROTEIN, PUTATIVE-RELATED"/>
    <property type="match status" value="1"/>
</dbReference>
<keyword evidence="2" id="KW-1185">Reference proteome</keyword>
<dbReference type="Pfam" id="PF05340">
    <property type="entry name" value="DUF740"/>
    <property type="match status" value="1"/>
</dbReference>
<proteinExistence type="predicted"/>
<dbReference type="InterPro" id="IPR008004">
    <property type="entry name" value="OCTOPUS-like"/>
</dbReference>
<reference evidence="1" key="1">
    <citation type="submission" date="2021-01" db="UniProtKB">
        <authorList>
            <consortium name="EnsemblPlants"/>
        </authorList>
    </citation>
    <scope>IDENTIFICATION</scope>
</reference>
<organism evidence="1 2">
    <name type="scientific">Kalanchoe fedtschenkoi</name>
    <name type="common">Lavender scallops</name>
    <name type="synonym">South American air plant</name>
    <dbReference type="NCBI Taxonomy" id="63787"/>
    <lineage>
        <taxon>Eukaryota</taxon>
        <taxon>Viridiplantae</taxon>
        <taxon>Streptophyta</taxon>
        <taxon>Embryophyta</taxon>
        <taxon>Tracheophyta</taxon>
        <taxon>Spermatophyta</taxon>
        <taxon>Magnoliopsida</taxon>
        <taxon>eudicotyledons</taxon>
        <taxon>Gunneridae</taxon>
        <taxon>Pentapetalae</taxon>
        <taxon>Saxifragales</taxon>
        <taxon>Crassulaceae</taxon>
        <taxon>Kalanchoe</taxon>
    </lineage>
</organism>
<evidence type="ECO:0000313" key="2">
    <source>
        <dbReference type="Proteomes" id="UP000594263"/>
    </source>
</evidence>
<dbReference type="Gramene" id="Kaladp0024s0497.1.v1.1">
    <property type="protein sequence ID" value="Kaladp0024s0497.1.v1.1.CDS.1"/>
    <property type="gene ID" value="Kaladp0024s0497.v1.1"/>
</dbReference>
<dbReference type="PANTHER" id="PTHR34046">
    <property type="entry name" value="OS06G0218800 PROTEIN"/>
    <property type="match status" value="1"/>
</dbReference>
<evidence type="ECO:0000313" key="1">
    <source>
        <dbReference type="EnsemblPlants" id="Kaladp0024s0497.1.v1.1.CDS.1"/>
    </source>
</evidence>
<name>A0A7N0T6B7_KALFE</name>
<dbReference type="EnsemblPlants" id="Kaladp0024s0497.1.v1.1">
    <property type="protein sequence ID" value="Kaladp0024s0497.1.v1.1.CDS.1"/>
    <property type="gene ID" value="Kaladp0024s0497.v1.1"/>
</dbReference>
<accession>A0A7N0T6B7</accession>